<feature type="domain" description="SCP" evidence="3">
    <location>
        <begin position="115"/>
        <end position="230"/>
    </location>
</feature>
<keyword evidence="2" id="KW-0732">Signal</keyword>
<evidence type="ECO:0000256" key="1">
    <source>
        <dbReference type="SAM" id="MobiDB-lite"/>
    </source>
</evidence>
<evidence type="ECO:0000259" key="3">
    <source>
        <dbReference type="Pfam" id="PF00188"/>
    </source>
</evidence>
<name>A0A1H8PXP3_9FIRM</name>
<evidence type="ECO:0000313" key="4">
    <source>
        <dbReference type="EMBL" id="SEO46531.1"/>
    </source>
</evidence>
<evidence type="ECO:0000256" key="2">
    <source>
        <dbReference type="SAM" id="SignalP"/>
    </source>
</evidence>
<dbReference type="PANTHER" id="PTHR31157">
    <property type="entry name" value="SCP DOMAIN-CONTAINING PROTEIN"/>
    <property type="match status" value="1"/>
</dbReference>
<feature type="region of interest" description="Disordered" evidence="1">
    <location>
        <begin position="76"/>
        <end position="110"/>
    </location>
</feature>
<protein>
    <submittedName>
        <fullName evidence="4">Uncharacterized conserved protein YkwD, contains CAP (CSP/antigen 5/PR1) domain</fullName>
    </submittedName>
</protein>
<dbReference type="CDD" id="cd05379">
    <property type="entry name" value="CAP_bacterial"/>
    <property type="match status" value="1"/>
</dbReference>
<dbReference type="Proteomes" id="UP000198847">
    <property type="component" value="Unassembled WGS sequence"/>
</dbReference>
<sequence length="233" mass="24026">MRSKKLTSMLLFGFVTVSLLSTSIGGAFASSALAAEAAEGTTAVEQKQDTKNKDVLGGILAVGLIAVLANHGGHGDKSSAASSSTGVTGTSGSKTTTNTSNTSTKGSSSEVQQALSLLNADRAKNGLPALALNSALSNLGDAYAQDMINRNFFSHYNPEGQSPFDRMKAAGIGYTYAGENLAINTGVAAAETAFMNSSGHRANILNQNYTQVGLGVRHDAKGSVYVVQEFIRP</sequence>
<dbReference type="OrthoDB" id="9783944at2"/>
<feature type="chain" id="PRO_5038836390" evidence="2">
    <location>
        <begin position="35"/>
        <end position="233"/>
    </location>
</feature>
<gene>
    <name evidence="4" type="ORF">SAMN04490178_102113</name>
</gene>
<evidence type="ECO:0000313" key="5">
    <source>
        <dbReference type="Proteomes" id="UP000198847"/>
    </source>
</evidence>
<reference evidence="4 5" key="1">
    <citation type="submission" date="2016-10" db="EMBL/GenBank/DDBJ databases">
        <authorList>
            <person name="de Groot N.N."/>
        </authorList>
    </citation>
    <scope>NUCLEOTIDE SEQUENCE [LARGE SCALE GENOMIC DNA]</scope>
    <source>
        <strain evidence="4 5">DSM 13305</strain>
    </source>
</reference>
<feature type="signal peptide" evidence="2">
    <location>
        <begin position="1"/>
        <end position="34"/>
    </location>
</feature>
<dbReference type="PANTHER" id="PTHR31157:SF1">
    <property type="entry name" value="SCP DOMAIN-CONTAINING PROTEIN"/>
    <property type="match status" value="1"/>
</dbReference>
<feature type="compositionally biased region" description="Low complexity" evidence="1">
    <location>
        <begin position="78"/>
        <end position="109"/>
    </location>
</feature>
<dbReference type="Gene3D" id="3.40.33.10">
    <property type="entry name" value="CAP"/>
    <property type="match status" value="1"/>
</dbReference>
<keyword evidence="5" id="KW-1185">Reference proteome</keyword>
<dbReference type="AlphaFoldDB" id="A0A1H8PXP3"/>
<dbReference type="InterPro" id="IPR035940">
    <property type="entry name" value="CAP_sf"/>
</dbReference>
<dbReference type="SUPFAM" id="SSF55797">
    <property type="entry name" value="PR-1-like"/>
    <property type="match status" value="1"/>
</dbReference>
<dbReference type="RefSeq" id="WP_091743828.1">
    <property type="nucleotide sequence ID" value="NZ_FODY01000002.1"/>
</dbReference>
<proteinExistence type="predicted"/>
<dbReference type="EMBL" id="FODY01000002">
    <property type="protein sequence ID" value="SEO46531.1"/>
    <property type="molecule type" value="Genomic_DNA"/>
</dbReference>
<accession>A0A1H8PXP3</accession>
<dbReference type="Pfam" id="PF00188">
    <property type="entry name" value="CAP"/>
    <property type="match status" value="1"/>
</dbReference>
<dbReference type="STRING" id="112903.SAMN04490178_102113"/>
<organism evidence="4 5">
    <name type="scientific">Propionispora vibrioides</name>
    <dbReference type="NCBI Taxonomy" id="112903"/>
    <lineage>
        <taxon>Bacteria</taxon>
        <taxon>Bacillati</taxon>
        <taxon>Bacillota</taxon>
        <taxon>Negativicutes</taxon>
        <taxon>Selenomonadales</taxon>
        <taxon>Sporomusaceae</taxon>
        <taxon>Propionispora</taxon>
    </lineage>
</organism>
<dbReference type="InterPro" id="IPR014044">
    <property type="entry name" value="CAP_dom"/>
</dbReference>